<evidence type="ECO:0000313" key="2">
    <source>
        <dbReference type="EMBL" id="AYM85518.1"/>
    </source>
</evidence>
<sequence length="194" mass="20871">MTNGRVRATGFSLFELVLVVVLLAVIMAFAIPQYIGIKNQAHNASVDVVAGGFASAVLMVKGQWELSGRPKGVNNTTHINYGGVIVGVDGHRGTPTGDKTTNTDTRASAMTALQCQKVLSVILQDAPTSTLSTEVSIITKVSYLVRYNTKNNQCIYYLTHNLNTNNLPTDGAVMAKKVGFSYFPTTGKVQIFKN</sequence>
<evidence type="ECO:0000313" key="3">
    <source>
        <dbReference type="Proteomes" id="UP000279995"/>
    </source>
</evidence>
<protein>
    <submittedName>
        <fullName evidence="2">Agglutinin biogenesis protein MshB</fullName>
    </submittedName>
</protein>
<dbReference type="InterPro" id="IPR045584">
    <property type="entry name" value="Pilin-like"/>
</dbReference>
<gene>
    <name evidence="2" type="ORF">D9T18_01815</name>
</gene>
<dbReference type="RefSeq" id="WP_024032498.1">
    <property type="nucleotide sequence ID" value="NZ_AZIO01000115.1"/>
</dbReference>
<dbReference type="SUPFAM" id="SSF54523">
    <property type="entry name" value="Pili subunits"/>
    <property type="match status" value="1"/>
</dbReference>
<dbReference type="EMBL" id="CP033065">
    <property type="protein sequence ID" value="AYM85518.1"/>
    <property type="molecule type" value="Genomic_DNA"/>
</dbReference>
<dbReference type="Proteomes" id="UP000279995">
    <property type="component" value="Chromosome I"/>
</dbReference>
<feature type="transmembrane region" description="Helical" evidence="1">
    <location>
        <begin position="12"/>
        <end position="35"/>
    </location>
</feature>
<evidence type="ECO:0000256" key="1">
    <source>
        <dbReference type="SAM" id="Phobius"/>
    </source>
</evidence>
<dbReference type="AlphaFoldDB" id="A0AAD0TWA4"/>
<reference evidence="2 3" key="1">
    <citation type="submission" date="2018-10" db="EMBL/GenBank/DDBJ databases">
        <title>Complete Genome Sequence and Transcriptomic Profiles of a Marine Bacterium, Pseudoalteromonas agarivorans Hao 2018.</title>
        <authorList>
            <person name="Hao L."/>
        </authorList>
    </citation>
    <scope>NUCLEOTIDE SEQUENCE [LARGE SCALE GENOMIC DNA]</scope>
    <source>
        <strain evidence="2 3">Hao 2018</strain>
    </source>
</reference>
<accession>A0AAD0TWA4</accession>
<organism evidence="2 3">
    <name type="scientific">Pseudoalteromonas agarivorans</name>
    <dbReference type="NCBI Taxonomy" id="176102"/>
    <lineage>
        <taxon>Bacteria</taxon>
        <taxon>Pseudomonadati</taxon>
        <taxon>Pseudomonadota</taxon>
        <taxon>Gammaproteobacteria</taxon>
        <taxon>Alteromonadales</taxon>
        <taxon>Pseudoalteromonadaceae</taxon>
        <taxon>Pseudoalteromonas</taxon>
    </lineage>
</organism>
<keyword evidence="1" id="KW-0812">Transmembrane</keyword>
<keyword evidence="1" id="KW-0472">Membrane</keyword>
<dbReference type="Gene3D" id="3.30.700.10">
    <property type="entry name" value="Glycoprotein, Type 4 Pilin"/>
    <property type="match status" value="1"/>
</dbReference>
<name>A0AAD0TWA4_9GAMM</name>
<proteinExistence type="predicted"/>
<keyword evidence="1" id="KW-1133">Transmembrane helix</keyword>